<evidence type="ECO:0000256" key="9">
    <source>
        <dbReference type="ARBA" id="ARBA00049940"/>
    </source>
</evidence>
<dbReference type="EMBL" id="CP147846">
    <property type="protein sequence ID" value="WXG70045.1"/>
    <property type="molecule type" value="Genomic_DNA"/>
</dbReference>
<sequence length="167" mass="17769">MADSPNAGDPFAELPMDPDVDDLAMVGDPTRPLHLQPSALALVFVGGVGGTLARYGLEVAIPFRSSGWPVATFMVNLVGAFLLGLVLEHLMRRGPDVGARRRVRLLTGTGFCGAFTTYSTFALEAVVLSRDGHWTTAFAYTMSTVVFGALSAWAGIVVGARRNRTAR</sequence>
<comment type="subcellular location">
    <subcellularLocation>
        <location evidence="1 10">Cell membrane</location>
        <topology evidence="1 10">Multi-pass membrane protein</topology>
    </subcellularLocation>
</comment>
<gene>
    <name evidence="10" type="primary">fluC</name>
    <name evidence="10" type="synonym">crcB</name>
    <name evidence="11" type="ORF">WDS16_05820</name>
</gene>
<feature type="transmembrane region" description="Helical" evidence="10">
    <location>
        <begin position="138"/>
        <end position="160"/>
    </location>
</feature>
<reference evidence="11 12" key="1">
    <citation type="submission" date="2024-03" db="EMBL/GenBank/DDBJ databases">
        <title>Natural products discovery in diverse microorganisms through a two-stage MS feature dereplication strategy.</title>
        <authorList>
            <person name="Zhang R."/>
        </authorList>
    </citation>
    <scope>NUCLEOTIDE SEQUENCE [LARGE SCALE GENOMIC DNA]</scope>
    <source>
        <strain evidence="11 12">18930</strain>
    </source>
</reference>
<feature type="binding site" evidence="10">
    <location>
        <position position="116"/>
    </location>
    <ligand>
        <name>Na(+)</name>
        <dbReference type="ChEBI" id="CHEBI:29101"/>
        <note>structural</note>
    </ligand>
</feature>
<keyword evidence="12" id="KW-1185">Reference proteome</keyword>
<evidence type="ECO:0000256" key="8">
    <source>
        <dbReference type="ARBA" id="ARBA00035585"/>
    </source>
</evidence>
<dbReference type="PANTHER" id="PTHR28259">
    <property type="entry name" value="FLUORIDE EXPORT PROTEIN 1-RELATED"/>
    <property type="match status" value="1"/>
</dbReference>
<keyword evidence="5 10" id="KW-0472">Membrane</keyword>
<keyword evidence="10" id="KW-0479">Metal-binding</keyword>
<evidence type="ECO:0000256" key="3">
    <source>
        <dbReference type="ARBA" id="ARBA00022692"/>
    </source>
</evidence>
<proteinExistence type="inferred from homology"/>
<feature type="transmembrane region" description="Helical" evidence="10">
    <location>
        <begin position="103"/>
        <end position="126"/>
    </location>
</feature>
<keyword evidence="3 10" id="KW-0812">Transmembrane</keyword>
<dbReference type="Pfam" id="PF02537">
    <property type="entry name" value="CRCB"/>
    <property type="match status" value="1"/>
</dbReference>
<evidence type="ECO:0000256" key="1">
    <source>
        <dbReference type="ARBA" id="ARBA00004651"/>
    </source>
</evidence>
<comment type="activity regulation">
    <text evidence="10">Na(+) is not transported, but it plays an essential structural role and its presence is essential for fluoride channel function.</text>
</comment>
<keyword evidence="10" id="KW-0915">Sodium</keyword>
<feature type="transmembrane region" description="Helical" evidence="10">
    <location>
        <begin position="69"/>
        <end position="91"/>
    </location>
</feature>
<dbReference type="InterPro" id="IPR003691">
    <property type="entry name" value="FluC"/>
</dbReference>
<keyword evidence="10" id="KW-0813">Transport</keyword>
<keyword evidence="6 10" id="KW-0407">Ion channel</keyword>
<evidence type="ECO:0000256" key="10">
    <source>
        <dbReference type="HAMAP-Rule" id="MF_00454"/>
    </source>
</evidence>
<evidence type="ECO:0000256" key="4">
    <source>
        <dbReference type="ARBA" id="ARBA00022989"/>
    </source>
</evidence>
<comment type="function">
    <text evidence="9 10">Fluoride-specific ion channel. Important for reducing fluoride concentration in the cell, thus reducing its toxicity.</text>
</comment>
<evidence type="ECO:0000313" key="12">
    <source>
        <dbReference type="Proteomes" id="UP001432000"/>
    </source>
</evidence>
<feature type="binding site" evidence="10">
    <location>
        <position position="113"/>
    </location>
    <ligand>
        <name>Na(+)</name>
        <dbReference type="ChEBI" id="CHEBI:29101"/>
        <note>structural</note>
    </ligand>
</feature>
<evidence type="ECO:0000256" key="6">
    <source>
        <dbReference type="ARBA" id="ARBA00023303"/>
    </source>
</evidence>
<dbReference type="Proteomes" id="UP001432000">
    <property type="component" value="Chromosome"/>
</dbReference>
<keyword evidence="2 10" id="KW-1003">Cell membrane</keyword>
<keyword evidence="4 10" id="KW-1133">Transmembrane helix</keyword>
<comment type="catalytic activity">
    <reaction evidence="8">
        <text>fluoride(in) = fluoride(out)</text>
        <dbReference type="Rhea" id="RHEA:76159"/>
        <dbReference type="ChEBI" id="CHEBI:17051"/>
    </reaction>
    <physiologicalReaction direction="left-to-right" evidence="8">
        <dbReference type="Rhea" id="RHEA:76160"/>
    </physiologicalReaction>
</comment>
<dbReference type="RefSeq" id="WP_338891195.1">
    <property type="nucleotide sequence ID" value="NZ_CP147846.1"/>
</dbReference>
<evidence type="ECO:0000256" key="2">
    <source>
        <dbReference type="ARBA" id="ARBA00022475"/>
    </source>
</evidence>
<protein>
    <recommendedName>
        <fullName evidence="10">Fluoride-specific ion channel FluC</fullName>
    </recommendedName>
</protein>
<keyword evidence="10" id="KW-0406">Ion transport</keyword>
<name>A0ABZ2PLQ5_9NOCA</name>
<evidence type="ECO:0000256" key="7">
    <source>
        <dbReference type="ARBA" id="ARBA00035120"/>
    </source>
</evidence>
<evidence type="ECO:0000256" key="5">
    <source>
        <dbReference type="ARBA" id="ARBA00023136"/>
    </source>
</evidence>
<comment type="similarity">
    <text evidence="7 10">Belongs to the fluoride channel Fluc/FEX (TC 1.A.43) family.</text>
</comment>
<organism evidence="11 12">
    <name type="scientific">Rhodococcus sovatensis</name>
    <dbReference type="NCBI Taxonomy" id="1805840"/>
    <lineage>
        <taxon>Bacteria</taxon>
        <taxon>Bacillati</taxon>
        <taxon>Actinomycetota</taxon>
        <taxon>Actinomycetes</taxon>
        <taxon>Mycobacteriales</taxon>
        <taxon>Nocardiaceae</taxon>
        <taxon>Rhodococcus</taxon>
    </lineage>
</organism>
<evidence type="ECO:0000313" key="11">
    <source>
        <dbReference type="EMBL" id="WXG70045.1"/>
    </source>
</evidence>
<dbReference type="HAMAP" id="MF_00454">
    <property type="entry name" value="FluC"/>
    <property type="match status" value="1"/>
</dbReference>
<dbReference type="PANTHER" id="PTHR28259:SF1">
    <property type="entry name" value="FLUORIDE EXPORT PROTEIN 1-RELATED"/>
    <property type="match status" value="1"/>
</dbReference>
<accession>A0ABZ2PLQ5</accession>